<comment type="caution">
    <text evidence="3">The sequence shown here is derived from an EMBL/GenBank/DDBJ whole genome shotgun (WGS) entry which is preliminary data.</text>
</comment>
<dbReference type="EMBL" id="JAERRC010000020">
    <property type="protein sequence ID" value="MBL0705261.1"/>
    <property type="molecule type" value="Genomic_DNA"/>
</dbReference>
<dbReference type="PROSITE" id="PS51257">
    <property type="entry name" value="PROKAR_LIPOPROTEIN"/>
    <property type="match status" value="1"/>
</dbReference>
<organism evidence="3 4">
    <name type="scientific">Sinomonas cellulolyticus</name>
    <dbReference type="NCBI Taxonomy" id="2801916"/>
    <lineage>
        <taxon>Bacteria</taxon>
        <taxon>Bacillati</taxon>
        <taxon>Actinomycetota</taxon>
        <taxon>Actinomycetes</taxon>
        <taxon>Micrococcales</taxon>
        <taxon>Micrococcaceae</taxon>
        <taxon>Sinomonas</taxon>
    </lineage>
</organism>
<reference evidence="3 4" key="1">
    <citation type="submission" date="2021-01" db="EMBL/GenBank/DDBJ databases">
        <title>Genome public.</title>
        <authorList>
            <person name="Liu C."/>
            <person name="Sun Q."/>
        </authorList>
    </citation>
    <scope>NUCLEOTIDE SEQUENCE [LARGE SCALE GENOMIC DNA]</scope>
    <source>
        <strain evidence="3 4">JC656</strain>
    </source>
</reference>
<feature type="chain" id="PRO_5047092951" evidence="2">
    <location>
        <begin position="19"/>
        <end position="312"/>
    </location>
</feature>
<keyword evidence="2" id="KW-0732">Signal</keyword>
<evidence type="ECO:0000313" key="3">
    <source>
        <dbReference type="EMBL" id="MBL0705261.1"/>
    </source>
</evidence>
<accession>A0ABS1K0S1</accession>
<gene>
    <name evidence="3" type="ORF">JJE72_07020</name>
</gene>
<dbReference type="Proteomes" id="UP000639051">
    <property type="component" value="Unassembled WGS sequence"/>
</dbReference>
<keyword evidence="4" id="KW-1185">Reference proteome</keyword>
<evidence type="ECO:0000256" key="2">
    <source>
        <dbReference type="SAM" id="SignalP"/>
    </source>
</evidence>
<feature type="signal peptide" evidence="2">
    <location>
        <begin position="1"/>
        <end position="18"/>
    </location>
</feature>
<feature type="region of interest" description="Disordered" evidence="1">
    <location>
        <begin position="192"/>
        <end position="226"/>
    </location>
</feature>
<evidence type="ECO:0000256" key="1">
    <source>
        <dbReference type="SAM" id="MobiDB-lite"/>
    </source>
</evidence>
<dbReference type="RefSeq" id="WP_189692018.1">
    <property type="nucleotide sequence ID" value="NZ_BNCM01000001.1"/>
</dbReference>
<sequence>MRSAGRVLALLAVLTAVAASGCTPTTQGSARTTPAEDSSAVVKAAVDQFRDGYATGTIVLQLTDGGGSEFTVVRAELSDPRFAAGTVWTGSTRFTPGQTTSLPAAVTQPVCSSTGASPAHDAEPSVRVQLADGTEQLVRAEDSHAVLARIHADGCFAAMAASAVTLAFDDTLEAGAQPGSAVLTLRASAPARTAPSSASPSGSSPSGSSAAGASPNPSPPVLQSVGGTTLLDEDRAQPWPRGVVLRPGAAVPLVVRAARCDAHAVAEDKVGTLIPLTLSAAGQTGVVKVAASAPLRRAIYSFVASACGWPAG</sequence>
<proteinExistence type="predicted"/>
<feature type="compositionally biased region" description="Low complexity" evidence="1">
    <location>
        <begin position="192"/>
        <end position="215"/>
    </location>
</feature>
<evidence type="ECO:0000313" key="4">
    <source>
        <dbReference type="Proteomes" id="UP000639051"/>
    </source>
</evidence>
<name>A0ABS1K0S1_9MICC</name>
<protein>
    <submittedName>
        <fullName evidence="3">Uncharacterized protein</fullName>
    </submittedName>
</protein>